<reference evidence="1 2" key="1">
    <citation type="submission" date="2021-04" db="EMBL/GenBank/DDBJ databases">
        <authorList>
            <person name="Rakotoarivonina H."/>
        </authorList>
    </citation>
    <scope>NUCLEOTIDE SEQUENCE [LARGE SCALE GENOMIC DNA]</scope>
    <source>
        <strain evidence="1 2">XE</strain>
    </source>
</reference>
<accession>A0ABN7S7J5</accession>
<dbReference type="Proteomes" id="UP000681526">
    <property type="component" value="Unassembled WGS sequence"/>
</dbReference>
<keyword evidence="2" id="KW-1185">Reference proteome</keyword>
<dbReference type="EMBL" id="CAJRAY010000085">
    <property type="protein sequence ID" value="CAG5091894.1"/>
    <property type="molecule type" value="Genomic_DNA"/>
</dbReference>
<sequence length="117" mass="13687">MKKARLLTTKKGFRILPSEDYTRRMEREKRIKILRDGKCSSPTNQDILSLMLDIAERQSEIFDMIKEMRNCVIREVNSGADHSSLPFIDQQDLRASWQELMNQNASTYSAVKNTYKL</sequence>
<evidence type="ECO:0000313" key="1">
    <source>
        <dbReference type="EMBL" id="CAG5091894.1"/>
    </source>
</evidence>
<protein>
    <submittedName>
        <fullName evidence="1">Uncharacterized protein</fullName>
    </submittedName>
</protein>
<name>A0ABN7S7J5_THEXY</name>
<proteinExistence type="predicted"/>
<gene>
    <name evidence="1" type="primary">txxe 2810</name>
    <name evidence="1" type="ORF">TXXE_16935</name>
</gene>
<organism evidence="1 2">
    <name type="scientific">Thermobacillus xylanilyticus</name>
    <dbReference type="NCBI Taxonomy" id="76633"/>
    <lineage>
        <taxon>Bacteria</taxon>
        <taxon>Bacillati</taxon>
        <taxon>Bacillota</taxon>
        <taxon>Bacilli</taxon>
        <taxon>Bacillales</taxon>
        <taxon>Paenibacillaceae</taxon>
        <taxon>Thermobacillus</taxon>
    </lineage>
</organism>
<evidence type="ECO:0000313" key="2">
    <source>
        <dbReference type="Proteomes" id="UP000681526"/>
    </source>
</evidence>
<comment type="caution">
    <text evidence="1">The sequence shown here is derived from an EMBL/GenBank/DDBJ whole genome shotgun (WGS) entry which is preliminary data.</text>
</comment>